<evidence type="ECO:0000313" key="2">
    <source>
        <dbReference type="EMBL" id="CAK9255565.1"/>
    </source>
</evidence>
<evidence type="ECO:0000313" key="3">
    <source>
        <dbReference type="Proteomes" id="UP001497444"/>
    </source>
</evidence>
<dbReference type="Pfam" id="PF01048">
    <property type="entry name" value="PNP_UDP_1"/>
    <property type="match status" value="1"/>
</dbReference>
<accession>A0ABP0VQ45</accession>
<proteinExistence type="predicted"/>
<sequence>MESFEVNPRPTPNATTTNPLPRIVNTIVVCVTMQAEAMPLVQTLNLTEEEEPSIFPKALPWKKYSGTHEGLTVHVVVPGKDLKLGVDSVGTVPVSMLTYASIVSLHPDLIINAGTAGGFRAKGAAIGDVFVATQFANHDRRIPVPVFDEYGIGTLAATPIPNLVKALELKEGKLSTGNSLDMTPQDEEIIKANDATIKDMEGAAVAYVANLLTVPLIAMKAVTDIVDGDKPTVEEFLGNMSRAAAALSATIPRVLEYVNAKSISNL</sequence>
<dbReference type="InterPro" id="IPR044580">
    <property type="entry name" value="MTAN"/>
</dbReference>
<dbReference type="SUPFAM" id="SSF53167">
    <property type="entry name" value="Purine and uridine phosphorylases"/>
    <property type="match status" value="1"/>
</dbReference>
<dbReference type="PANTHER" id="PTHR46994:SF1">
    <property type="entry name" value="5'-METHYLTHIOADENOSINE NUCLEOSIDASE"/>
    <property type="match status" value="1"/>
</dbReference>
<keyword evidence="3" id="KW-1185">Reference proteome</keyword>
<reference evidence="2 3" key="1">
    <citation type="submission" date="2024-02" db="EMBL/GenBank/DDBJ databases">
        <authorList>
            <consortium name="ELIXIR-Norway"/>
            <consortium name="Elixir Norway"/>
        </authorList>
    </citation>
    <scope>NUCLEOTIDE SEQUENCE [LARGE SCALE GENOMIC DNA]</scope>
</reference>
<protein>
    <recommendedName>
        <fullName evidence="1">Nucleoside phosphorylase domain-containing protein</fullName>
    </recommendedName>
</protein>
<dbReference type="PANTHER" id="PTHR46994">
    <property type="entry name" value="5'-METHYLTHIOADENOSINE/S-ADENOSYLHOMOCYSTEINE NUCLEOSIDASE 1"/>
    <property type="match status" value="1"/>
</dbReference>
<dbReference type="InterPro" id="IPR035994">
    <property type="entry name" value="Nucleoside_phosphorylase_sf"/>
</dbReference>
<dbReference type="Gene3D" id="3.40.50.1580">
    <property type="entry name" value="Nucleoside phosphorylase domain"/>
    <property type="match status" value="1"/>
</dbReference>
<feature type="domain" description="Nucleoside phosphorylase" evidence="1">
    <location>
        <begin position="26"/>
        <end position="255"/>
    </location>
</feature>
<dbReference type="Proteomes" id="UP001497444">
    <property type="component" value="Chromosome 1"/>
</dbReference>
<evidence type="ECO:0000259" key="1">
    <source>
        <dbReference type="Pfam" id="PF01048"/>
    </source>
</evidence>
<name>A0ABP0VQ45_9BRYO</name>
<dbReference type="CDD" id="cd09008">
    <property type="entry name" value="MTAN"/>
    <property type="match status" value="1"/>
</dbReference>
<organism evidence="2 3">
    <name type="scientific">Sphagnum jensenii</name>
    <dbReference type="NCBI Taxonomy" id="128206"/>
    <lineage>
        <taxon>Eukaryota</taxon>
        <taxon>Viridiplantae</taxon>
        <taxon>Streptophyta</taxon>
        <taxon>Embryophyta</taxon>
        <taxon>Bryophyta</taxon>
        <taxon>Sphagnophytina</taxon>
        <taxon>Sphagnopsida</taxon>
        <taxon>Sphagnales</taxon>
        <taxon>Sphagnaceae</taxon>
        <taxon>Sphagnum</taxon>
    </lineage>
</organism>
<gene>
    <name evidence="2" type="ORF">CSSPJE1EN1_LOCUS1043</name>
</gene>
<dbReference type="InterPro" id="IPR000845">
    <property type="entry name" value="Nucleoside_phosphorylase_d"/>
</dbReference>
<dbReference type="EMBL" id="OZ020096">
    <property type="protein sequence ID" value="CAK9255565.1"/>
    <property type="molecule type" value="Genomic_DNA"/>
</dbReference>